<proteinExistence type="predicted"/>
<keyword evidence="2" id="KW-1185">Reference proteome</keyword>
<comment type="caution">
    <text evidence="1">The sequence shown here is derived from an EMBL/GenBank/DDBJ whole genome shotgun (WGS) entry which is preliminary data.</text>
</comment>
<organism evidence="1 2">
    <name type="scientific">Orchesella dallaii</name>
    <dbReference type="NCBI Taxonomy" id="48710"/>
    <lineage>
        <taxon>Eukaryota</taxon>
        <taxon>Metazoa</taxon>
        <taxon>Ecdysozoa</taxon>
        <taxon>Arthropoda</taxon>
        <taxon>Hexapoda</taxon>
        <taxon>Collembola</taxon>
        <taxon>Entomobryomorpha</taxon>
        <taxon>Entomobryoidea</taxon>
        <taxon>Orchesellidae</taxon>
        <taxon>Orchesellinae</taxon>
        <taxon>Orchesella</taxon>
    </lineage>
</organism>
<evidence type="ECO:0000313" key="1">
    <source>
        <dbReference type="EMBL" id="CAL8112034.1"/>
    </source>
</evidence>
<evidence type="ECO:0000313" key="2">
    <source>
        <dbReference type="Proteomes" id="UP001642540"/>
    </source>
</evidence>
<dbReference type="Proteomes" id="UP001642540">
    <property type="component" value="Unassembled WGS sequence"/>
</dbReference>
<sequence length="318" mass="36564">MYFYGMTDDQVNTFILSLPYPLIHCINGKAFHGYNEHNERVLVLRAGVVDIYIGNKGEAVFDLRQVRTSEVIRDEEEEFREELEICQKIFIPFGTVNLQPRGGSEVKNEVYNSVPWDERPLSKLPKHGLHQALLVIERGKNGTPDRWLKFDAMITKGTIIRKSARNRYYYNTVRKLLLDRYDAQASGVPAQGQSVKVGLGWGLLVCRVIEDLIPKRYEEGYDPTVGLLAYSKKVIARLRQDRHIVGERLRPEEYERQRALEVGNINRENVRGQRRALALPERYDYGDLGQENQVIVEGQCQESIEKDETGPVLGQSEK</sequence>
<accession>A0ABP1QW88</accession>
<reference evidence="1 2" key="1">
    <citation type="submission" date="2024-08" db="EMBL/GenBank/DDBJ databases">
        <authorList>
            <person name="Cucini C."/>
            <person name="Frati F."/>
        </authorList>
    </citation>
    <scope>NUCLEOTIDE SEQUENCE [LARGE SCALE GENOMIC DNA]</scope>
</reference>
<dbReference type="EMBL" id="CAXLJM020000047">
    <property type="protein sequence ID" value="CAL8112034.1"/>
    <property type="molecule type" value="Genomic_DNA"/>
</dbReference>
<gene>
    <name evidence="1" type="ORF">ODALV1_LOCUS15458</name>
</gene>
<name>A0ABP1QW88_9HEXA</name>
<protein>
    <submittedName>
        <fullName evidence="1">Uncharacterized protein</fullName>
    </submittedName>
</protein>